<evidence type="ECO:0000256" key="2">
    <source>
        <dbReference type="SAM" id="SignalP"/>
    </source>
</evidence>
<keyword evidence="2" id="KW-0732">Signal</keyword>
<feature type="compositionally biased region" description="Basic and acidic residues" evidence="1">
    <location>
        <begin position="46"/>
        <end position="84"/>
    </location>
</feature>
<dbReference type="Proteomes" id="UP001179842">
    <property type="component" value="Chromosome"/>
</dbReference>
<evidence type="ECO:0000313" key="3">
    <source>
        <dbReference type="EMBL" id="WGI36865.1"/>
    </source>
</evidence>
<dbReference type="PROSITE" id="PS51257">
    <property type="entry name" value="PROKAR_LIPOPROTEIN"/>
    <property type="match status" value="1"/>
</dbReference>
<evidence type="ECO:0000256" key="1">
    <source>
        <dbReference type="SAM" id="MobiDB-lite"/>
    </source>
</evidence>
<accession>A0ABY8LUE1</accession>
<gene>
    <name evidence="3" type="ORF">QEG99_01100</name>
</gene>
<feature type="chain" id="PRO_5045976516" description="Lipoprotein" evidence="2">
    <location>
        <begin position="23"/>
        <end position="205"/>
    </location>
</feature>
<evidence type="ECO:0008006" key="5">
    <source>
        <dbReference type="Google" id="ProtNLM"/>
    </source>
</evidence>
<feature type="signal peptide" evidence="2">
    <location>
        <begin position="1"/>
        <end position="22"/>
    </location>
</feature>
<name>A0ABY8LUE1_9BACT</name>
<reference evidence="3" key="1">
    <citation type="submission" date="2023-04" db="EMBL/GenBank/DDBJ databases">
        <title>Completed genome of Mycoplasma lagogenitalium type strain 12MS.</title>
        <authorList>
            <person name="Spergser J."/>
        </authorList>
    </citation>
    <scope>NUCLEOTIDE SEQUENCE</scope>
    <source>
        <strain evidence="3">12MS</strain>
    </source>
</reference>
<feature type="region of interest" description="Disordered" evidence="1">
    <location>
        <begin position="33"/>
        <end position="84"/>
    </location>
</feature>
<protein>
    <recommendedName>
        <fullName evidence="5">Lipoprotein</fullName>
    </recommendedName>
</protein>
<dbReference type="RefSeq" id="WP_280102168.1">
    <property type="nucleotide sequence ID" value="NZ_CP122979.1"/>
</dbReference>
<evidence type="ECO:0000313" key="4">
    <source>
        <dbReference type="Proteomes" id="UP001179842"/>
    </source>
</evidence>
<dbReference type="EMBL" id="CP122979">
    <property type="protein sequence ID" value="WGI36865.1"/>
    <property type="molecule type" value="Genomic_DNA"/>
</dbReference>
<proteinExistence type="predicted"/>
<organism evidence="3 4">
    <name type="scientific">Mesomycoplasma lagogenitalium</name>
    <dbReference type="NCBI Taxonomy" id="171286"/>
    <lineage>
        <taxon>Bacteria</taxon>
        <taxon>Bacillati</taxon>
        <taxon>Mycoplasmatota</taxon>
        <taxon>Mycoplasmoidales</taxon>
        <taxon>Metamycoplasmataceae</taxon>
        <taxon>Mesomycoplasma</taxon>
    </lineage>
</organism>
<sequence>MKTKLKKWLFYFASITTIFSFASLSISCKKAESTEKQNDIVNPNLNDKDSPNKNKENPSENPKDKKDDVNKVEPPKNTEEPVKKTTEMVTTVLPLYLKDEMWSLYSTKKVGFENWDFTIYKGVKNGNSIFDLESNVLQAKKINEIYLKFAQKNENGQINEQSNTVTVKGTKVDNKYTFIVERENQDIIYELLEPYELKLVSEEFK</sequence>
<keyword evidence="4" id="KW-1185">Reference proteome</keyword>